<dbReference type="InterPro" id="IPR036179">
    <property type="entry name" value="Ig-like_dom_sf"/>
</dbReference>
<dbReference type="FunFam" id="2.60.40.10:FF:000088">
    <property type="entry name" value="Butyrophilin subfamily 1 member A1"/>
    <property type="match status" value="1"/>
</dbReference>
<comment type="subcellular location">
    <subcellularLocation>
        <location evidence="1">Membrane</location>
    </subcellularLocation>
</comment>
<evidence type="ECO:0000256" key="3">
    <source>
        <dbReference type="ARBA" id="ARBA00022989"/>
    </source>
</evidence>
<dbReference type="PANTHER" id="PTHR24100">
    <property type="entry name" value="BUTYROPHILIN"/>
    <property type="match status" value="1"/>
</dbReference>
<protein>
    <submittedName>
        <fullName evidence="7">BT1A1 protein</fullName>
    </submittedName>
</protein>
<dbReference type="InterPro" id="IPR050504">
    <property type="entry name" value="IgSF_BTN/MOG"/>
</dbReference>
<evidence type="ECO:0000256" key="5">
    <source>
        <dbReference type="ARBA" id="ARBA00023319"/>
    </source>
</evidence>
<dbReference type="GO" id="GO:0005102">
    <property type="term" value="F:signaling receptor binding"/>
    <property type="evidence" value="ECO:0007669"/>
    <property type="project" value="TreeGrafter"/>
</dbReference>
<keyword evidence="4" id="KW-0472">Membrane</keyword>
<dbReference type="Gene3D" id="2.60.40.10">
    <property type="entry name" value="Immunoglobulins"/>
    <property type="match status" value="1"/>
</dbReference>
<dbReference type="GO" id="GO:0009897">
    <property type="term" value="C:external side of plasma membrane"/>
    <property type="evidence" value="ECO:0007669"/>
    <property type="project" value="TreeGrafter"/>
</dbReference>
<gene>
    <name evidence="7" type="primary">Btn1a1_1</name>
    <name evidence="7" type="ORF">FOF47_R08355</name>
</gene>
<evidence type="ECO:0000256" key="4">
    <source>
        <dbReference type="ARBA" id="ARBA00023136"/>
    </source>
</evidence>
<evidence type="ECO:0000313" key="8">
    <source>
        <dbReference type="Proteomes" id="UP000475037"/>
    </source>
</evidence>
<accession>A0A6G1A760</accession>
<evidence type="ECO:0000313" key="7">
    <source>
        <dbReference type="EMBL" id="KAF0871616.1"/>
    </source>
</evidence>
<reference evidence="7 8" key="1">
    <citation type="submission" date="2019-11" db="EMBL/GenBank/DDBJ databases">
        <authorList>
            <person name="Yang C."/>
            <person name="Li F."/>
        </authorList>
    </citation>
    <scope>NUCLEOTIDE SEQUENCE [LARGE SCALE GENOMIC DNA]</scope>
    <source>
        <strain evidence="7">KB4526</strain>
        <tissue evidence="7">Muscle</tissue>
    </source>
</reference>
<dbReference type="Pfam" id="PF22705">
    <property type="entry name" value="C2-set_3"/>
    <property type="match status" value="1"/>
</dbReference>
<dbReference type="GO" id="GO:0001817">
    <property type="term" value="P:regulation of cytokine production"/>
    <property type="evidence" value="ECO:0007669"/>
    <property type="project" value="TreeGrafter"/>
</dbReference>
<feature type="non-terminal residue" evidence="7">
    <location>
        <position position="1"/>
    </location>
</feature>
<name>A0A6G1A760_CROCR</name>
<dbReference type="SUPFAM" id="SSF48726">
    <property type="entry name" value="Immunoglobulin"/>
    <property type="match status" value="1"/>
</dbReference>
<dbReference type="InterPro" id="IPR013783">
    <property type="entry name" value="Ig-like_fold"/>
</dbReference>
<dbReference type="AlphaFoldDB" id="A0A6G1A760"/>
<sequence>LLVSGVGPHIHIEPGSNMDMKMTCTSMGWYPEPEVQWKDPQGLHLAPAFEKKKIEENGLFCVESSITVDKSSTSEVSCVIRNLILSVEKEVHVSVAGQFPPKSV</sequence>
<dbReference type="Proteomes" id="UP000475037">
    <property type="component" value="Unassembled WGS sequence"/>
</dbReference>
<dbReference type="PROSITE" id="PS50835">
    <property type="entry name" value="IG_LIKE"/>
    <property type="match status" value="1"/>
</dbReference>
<organism evidence="7 8">
    <name type="scientific">Crocuta crocuta</name>
    <name type="common">Spotted hyena</name>
    <dbReference type="NCBI Taxonomy" id="9678"/>
    <lineage>
        <taxon>Eukaryota</taxon>
        <taxon>Metazoa</taxon>
        <taxon>Chordata</taxon>
        <taxon>Craniata</taxon>
        <taxon>Vertebrata</taxon>
        <taxon>Euteleostomi</taxon>
        <taxon>Mammalia</taxon>
        <taxon>Eutheria</taxon>
        <taxon>Laurasiatheria</taxon>
        <taxon>Carnivora</taxon>
        <taxon>Feliformia</taxon>
        <taxon>Hyaenidae</taxon>
        <taxon>Crocuta</taxon>
    </lineage>
</organism>
<feature type="non-terminal residue" evidence="7">
    <location>
        <position position="104"/>
    </location>
</feature>
<evidence type="ECO:0000259" key="6">
    <source>
        <dbReference type="PROSITE" id="PS50835"/>
    </source>
</evidence>
<keyword evidence="2" id="KW-0812">Transmembrane</keyword>
<evidence type="ECO:0000256" key="1">
    <source>
        <dbReference type="ARBA" id="ARBA00004370"/>
    </source>
</evidence>
<keyword evidence="8" id="KW-1185">Reference proteome</keyword>
<evidence type="ECO:0000256" key="2">
    <source>
        <dbReference type="ARBA" id="ARBA00022692"/>
    </source>
</evidence>
<dbReference type="InterPro" id="IPR053896">
    <property type="entry name" value="BTN3A2-like_Ig-C"/>
</dbReference>
<keyword evidence="3" id="KW-1133">Transmembrane helix</keyword>
<dbReference type="GO" id="GO:0050852">
    <property type="term" value="P:T cell receptor signaling pathway"/>
    <property type="evidence" value="ECO:0007669"/>
    <property type="project" value="TreeGrafter"/>
</dbReference>
<feature type="domain" description="Ig-like" evidence="6">
    <location>
        <begin position="1"/>
        <end position="94"/>
    </location>
</feature>
<keyword evidence="5" id="KW-0393">Immunoglobulin domain</keyword>
<comment type="caution">
    <text evidence="7">The sequence shown here is derived from an EMBL/GenBank/DDBJ whole genome shotgun (WGS) entry which is preliminary data.</text>
</comment>
<proteinExistence type="predicted"/>
<dbReference type="InterPro" id="IPR007110">
    <property type="entry name" value="Ig-like_dom"/>
</dbReference>
<dbReference type="PANTHER" id="PTHR24100:SF149">
    <property type="entry name" value="BG-LIKE ANTIGEN 1-RELATED"/>
    <property type="match status" value="1"/>
</dbReference>
<dbReference type="EMBL" id="VOAJ01024116">
    <property type="protein sequence ID" value="KAF0871616.1"/>
    <property type="molecule type" value="Genomic_DNA"/>
</dbReference>